<reference evidence="2 3" key="1">
    <citation type="submission" date="2013-11" db="EMBL/GenBank/DDBJ databases">
        <title>Genome sequencing of Stegodyphus mimosarum.</title>
        <authorList>
            <person name="Bechsgaard J."/>
        </authorList>
    </citation>
    <scope>NUCLEOTIDE SEQUENCE [LARGE SCALE GENOMIC DNA]</scope>
</reference>
<protein>
    <submittedName>
        <fullName evidence="2">Uncharacterized protein</fullName>
    </submittedName>
</protein>
<dbReference type="AlphaFoldDB" id="A0A087T9Z6"/>
<organism evidence="2 3">
    <name type="scientific">Stegodyphus mimosarum</name>
    <name type="common">African social velvet spider</name>
    <dbReference type="NCBI Taxonomy" id="407821"/>
    <lineage>
        <taxon>Eukaryota</taxon>
        <taxon>Metazoa</taxon>
        <taxon>Ecdysozoa</taxon>
        <taxon>Arthropoda</taxon>
        <taxon>Chelicerata</taxon>
        <taxon>Arachnida</taxon>
        <taxon>Araneae</taxon>
        <taxon>Araneomorphae</taxon>
        <taxon>Entelegynae</taxon>
        <taxon>Eresoidea</taxon>
        <taxon>Eresidae</taxon>
        <taxon>Stegodyphus</taxon>
    </lineage>
</organism>
<proteinExistence type="predicted"/>
<gene>
    <name evidence="2" type="ORF">X975_11114</name>
</gene>
<accession>A0A087T9Z6</accession>
<feature type="compositionally biased region" description="Basic and acidic residues" evidence="1">
    <location>
        <begin position="1"/>
        <end position="13"/>
    </location>
</feature>
<sequence>MLKVNPHDLREKNNVPSPTPNWTNQPLSSTVTANETGSPLVALDQPIAGFRLTPQARKQLRTFLDPP</sequence>
<feature type="region of interest" description="Disordered" evidence="1">
    <location>
        <begin position="1"/>
        <end position="25"/>
    </location>
</feature>
<feature type="non-terminal residue" evidence="2">
    <location>
        <position position="67"/>
    </location>
</feature>
<evidence type="ECO:0000313" key="3">
    <source>
        <dbReference type="Proteomes" id="UP000054359"/>
    </source>
</evidence>
<feature type="compositionally biased region" description="Polar residues" evidence="1">
    <location>
        <begin position="14"/>
        <end position="25"/>
    </location>
</feature>
<keyword evidence="3" id="KW-1185">Reference proteome</keyword>
<dbReference type="Proteomes" id="UP000054359">
    <property type="component" value="Unassembled WGS sequence"/>
</dbReference>
<evidence type="ECO:0000256" key="1">
    <source>
        <dbReference type="SAM" id="MobiDB-lite"/>
    </source>
</evidence>
<name>A0A087T9Z6_STEMI</name>
<dbReference type="OrthoDB" id="5973910at2759"/>
<dbReference type="EMBL" id="KK114222">
    <property type="protein sequence ID" value="KFM61935.1"/>
    <property type="molecule type" value="Genomic_DNA"/>
</dbReference>
<evidence type="ECO:0000313" key="2">
    <source>
        <dbReference type="EMBL" id="KFM61935.1"/>
    </source>
</evidence>